<evidence type="ECO:0000256" key="5">
    <source>
        <dbReference type="ARBA" id="ARBA00022640"/>
    </source>
</evidence>
<evidence type="ECO:0000256" key="3">
    <source>
        <dbReference type="ARBA" id="ARBA00022448"/>
    </source>
</evidence>
<evidence type="ECO:0000256" key="10">
    <source>
        <dbReference type="ARBA" id="ARBA00022805"/>
    </source>
</evidence>
<keyword evidence="11" id="KW-0460">Magnesium</keyword>
<evidence type="ECO:0000256" key="13">
    <source>
        <dbReference type="ARBA" id="ARBA00022989"/>
    </source>
</evidence>
<keyword evidence="13" id="KW-1133">Transmembrane helix</keyword>
<evidence type="ECO:0000256" key="8">
    <source>
        <dbReference type="ARBA" id="ARBA00022741"/>
    </source>
</evidence>
<evidence type="ECO:0000256" key="7">
    <source>
        <dbReference type="ARBA" id="ARBA00022723"/>
    </source>
</evidence>
<keyword evidence="14" id="KW-0342">GTP-binding</keyword>
<keyword evidence="15" id="KW-0472">Membrane</keyword>
<evidence type="ECO:0000256" key="15">
    <source>
        <dbReference type="ARBA" id="ARBA00023136"/>
    </source>
</evidence>
<comment type="caution">
    <text evidence="18">The sequence shown here is derived from an EMBL/GenBank/DDBJ whole genome shotgun (WGS) entry which is preliminary data.</text>
</comment>
<gene>
    <name evidence="18" type="ORF">M9Y10_004197</name>
</gene>
<proteinExistence type="predicted"/>
<keyword evidence="12" id="KW-0653">Protein transport</keyword>
<evidence type="ECO:0000256" key="16">
    <source>
        <dbReference type="ARBA" id="ARBA00024013"/>
    </source>
</evidence>
<evidence type="ECO:0000256" key="11">
    <source>
        <dbReference type="ARBA" id="ARBA00022842"/>
    </source>
</evidence>
<dbReference type="SUPFAM" id="SSF52540">
    <property type="entry name" value="P-loop containing nucleoside triphosphate hydrolases"/>
    <property type="match status" value="1"/>
</dbReference>
<dbReference type="InterPro" id="IPR045058">
    <property type="entry name" value="GIMA/IAN/Toc"/>
</dbReference>
<dbReference type="PANTHER" id="PTHR10903:SF135">
    <property type="entry name" value="TRANSLOCASE OF CHLOROPLAST 120, CHLOROPLASTIC-RELATED"/>
    <property type="match status" value="1"/>
</dbReference>
<comment type="subcellular location">
    <subcellularLocation>
        <location evidence="2">Membrane</location>
        <topology evidence="2">Single-pass membrane protein</topology>
    </subcellularLocation>
    <subcellularLocation>
        <location evidence="16">Plastid</location>
        <location evidence="16">Chloroplast outer membrane</location>
    </subcellularLocation>
</comment>
<feature type="domain" description="AIG1-type G" evidence="17">
    <location>
        <begin position="6"/>
        <end position="136"/>
    </location>
</feature>
<keyword evidence="9" id="KW-0378">Hydrolase</keyword>
<evidence type="ECO:0000259" key="17">
    <source>
        <dbReference type="Pfam" id="PF04548"/>
    </source>
</evidence>
<accession>A0ABR2JRR1</accession>
<evidence type="ECO:0000256" key="1">
    <source>
        <dbReference type="ARBA" id="ARBA00001946"/>
    </source>
</evidence>
<keyword evidence="3" id="KW-0813">Transport</keyword>
<reference evidence="18 19" key="1">
    <citation type="submission" date="2024-04" db="EMBL/GenBank/DDBJ databases">
        <title>Tritrichomonas musculus Genome.</title>
        <authorList>
            <person name="Alves-Ferreira E."/>
            <person name="Grigg M."/>
            <person name="Lorenzi H."/>
            <person name="Galac M."/>
        </authorList>
    </citation>
    <scope>NUCLEOTIDE SEQUENCE [LARGE SCALE GENOMIC DNA]</scope>
    <source>
        <strain evidence="18 19">EAF2021</strain>
    </source>
</reference>
<keyword evidence="6" id="KW-0812">Transmembrane</keyword>
<evidence type="ECO:0000313" key="19">
    <source>
        <dbReference type="Proteomes" id="UP001470230"/>
    </source>
</evidence>
<evidence type="ECO:0000256" key="4">
    <source>
        <dbReference type="ARBA" id="ARBA00022528"/>
    </source>
</evidence>
<comment type="cofactor">
    <cofactor evidence="1">
        <name>Mg(2+)</name>
        <dbReference type="ChEBI" id="CHEBI:18420"/>
    </cofactor>
</comment>
<dbReference type="EMBL" id="JAPFFF010000010">
    <property type="protein sequence ID" value="KAK8881461.1"/>
    <property type="molecule type" value="Genomic_DNA"/>
</dbReference>
<keyword evidence="19" id="KW-1185">Reference proteome</keyword>
<dbReference type="Proteomes" id="UP001470230">
    <property type="component" value="Unassembled WGS sequence"/>
</dbReference>
<keyword evidence="10" id="KW-1002">Plastid outer membrane</keyword>
<evidence type="ECO:0000256" key="9">
    <source>
        <dbReference type="ARBA" id="ARBA00022801"/>
    </source>
</evidence>
<evidence type="ECO:0000256" key="14">
    <source>
        <dbReference type="ARBA" id="ARBA00023134"/>
    </source>
</evidence>
<dbReference type="Pfam" id="PF04548">
    <property type="entry name" value="AIG1"/>
    <property type="match status" value="1"/>
</dbReference>
<evidence type="ECO:0000256" key="6">
    <source>
        <dbReference type="ARBA" id="ARBA00022692"/>
    </source>
</evidence>
<keyword evidence="7" id="KW-0479">Metal-binding</keyword>
<keyword evidence="4" id="KW-0150">Chloroplast</keyword>
<sequence>MSEKVTVFVIGLTGVGKSANGNAFLQKNDAFETSSSPESCTMNLQVGQNLVDGVMRYYIDTAGLDSTDEQDQQHMIDLVNSLNDLNIGINAFFLVINLQSPRMTSKIRDMITTLNNFFDDIECWKQAGIIFTRCNYDDDDIDSQIQSAKAYQENVIKFIKTLPKCGSIEIDLPCFFVNCKKWETDEETQLEYRKIFDFANQFAPNVHKFQVAALNVQDSYDPSKVQKLIDRIIEPGQKSVETFAFGKNRTFTLDENGKIVIPITITYYFLEEYRLNWNSVEIVENSSRPIEAKYDFERMIVYPVLHNQYLETYIFHRIRWNWYTFWDTRRKSTRCTRKLKFKLGGDFVFKENNSSEKVIESPNIDPILSINQNSREYEKKERTPVPQFFEITMN</sequence>
<dbReference type="Gene3D" id="3.40.50.300">
    <property type="entry name" value="P-loop containing nucleotide triphosphate hydrolases"/>
    <property type="match status" value="1"/>
</dbReference>
<name>A0ABR2JRR1_9EUKA</name>
<evidence type="ECO:0000256" key="2">
    <source>
        <dbReference type="ARBA" id="ARBA00004167"/>
    </source>
</evidence>
<evidence type="ECO:0000313" key="18">
    <source>
        <dbReference type="EMBL" id="KAK8881461.1"/>
    </source>
</evidence>
<dbReference type="PANTHER" id="PTHR10903">
    <property type="entry name" value="GTPASE, IMAP FAMILY MEMBER-RELATED"/>
    <property type="match status" value="1"/>
</dbReference>
<protein>
    <submittedName>
        <fullName evidence="18">Encoded by</fullName>
    </submittedName>
</protein>
<keyword evidence="8" id="KW-0547">Nucleotide-binding</keyword>
<dbReference type="InterPro" id="IPR006703">
    <property type="entry name" value="G_AIG1"/>
</dbReference>
<organism evidence="18 19">
    <name type="scientific">Tritrichomonas musculus</name>
    <dbReference type="NCBI Taxonomy" id="1915356"/>
    <lineage>
        <taxon>Eukaryota</taxon>
        <taxon>Metamonada</taxon>
        <taxon>Parabasalia</taxon>
        <taxon>Tritrichomonadida</taxon>
        <taxon>Tritrichomonadidae</taxon>
        <taxon>Tritrichomonas</taxon>
    </lineage>
</organism>
<keyword evidence="5" id="KW-0934">Plastid</keyword>
<dbReference type="InterPro" id="IPR027417">
    <property type="entry name" value="P-loop_NTPase"/>
</dbReference>
<evidence type="ECO:0000256" key="12">
    <source>
        <dbReference type="ARBA" id="ARBA00022927"/>
    </source>
</evidence>